<keyword evidence="4" id="KW-0812">Transmembrane</keyword>
<dbReference type="GO" id="GO:0007165">
    <property type="term" value="P:signal transduction"/>
    <property type="evidence" value="ECO:0007669"/>
    <property type="project" value="UniProtKB-KW"/>
</dbReference>
<dbReference type="InterPro" id="IPR004089">
    <property type="entry name" value="MCPsignal_dom"/>
</dbReference>
<dbReference type="SMART" id="SM00304">
    <property type="entry name" value="HAMP"/>
    <property type="match status" value="1"/>
</dbReference>
<dbReference type="PANTHER" id="PTHR32089:SF112">
    <property type="entry name" value="LYSOZYME-LIKE PROTEIN-RELATED"/>
    <property type="match status" value="1"/>
</dbReference>
<evidence type="ECO:0000256" key="4">
    <source>
        <dbReference type="SAM" id="Phobius"/>
    </source>
</evidence>
<dbReference type="AlphaFoldDB" id="A0A0F9PTI4"/>
<dbReference type="Pfam" id="PF00672">
    <property type="entry name" value="HAMP"/>
    <property type="match status" value="1"/>
</dbReference>
<feature type="non-terminal residue" evidence="7">
    <location>
        <position position="1"/>
    </location>
</feature>
<dbReference type="Gene3D" id="1.10.287.950">
    <property type="entry name" value="Methyl-accepting chemotaxis protein"/>
    <property type="match status" value="1"/>
</dbReference>
<feature type="domain" description="HAMP" evidence="6">
    <location>
        <begin position="276"/>
        <end position="330"/>
    </location>
</feature>
<comment type="caution">
    <text evidence="7">The sequence shown here is derived from an EMBL/GenBank/DDBJ whole genome shotgun (WGS) entry which is preliminary data.</text>
</comment>
<evidence type="ECO:0000259" key="6">
    <source>
        <dbReference type="PROSITE" id="PS50885"/>
    </source>
</evidence>
<dbReference type="GO" id="GO:0016020">
    <property type="term" value="C:membrane"/>
    <property type="evidence" value="ECO:0007669"/>
    <property type="project" value="InterPro"/>
</dbReference>
<dbReference type="GO" id="GO:0006935">
    <property type="term" value="P:chemotaxis"/>
    <property type="evidence" value="ECO:0007669"/>
    <property type="project" value="InterPro"/>
</dbReference>
<dbReference type="InterPro" id="IPR003660">
    <property type="entry name" value="HAMP_dom"/>
</dbReference>
<dbReference type="PRINTS" id="PR00260">
    <property type="entry name" value="CHEMTRNSDUCR"/>
</dbReference>
<dbReference type="SMART" id="SM00283">
    <property type="entry name" value="MA"/>
    <property type="match status" value="1"/>
</dbReference>
<protein>
    <recommendedName>
        <fullName evidence="8">Methyl-accepting chemotaxis protein</fullName>
    </recommendedName>
</protein>
<keyword evidence="4" id="KW-0472">Membrane</keyword>
<gene>
    <name evidence="7" type="ORF">LCGC14_0858020</name>
</gene>
<feature type="transmembrane region" description="Helical" evidence="4">
    <location>
        <begin position="253"/>
        <end position="275"/>
    </location>
</feature>
<dbReference type="PROSITE" id="PS50885">
    <property type="entry name" value="HAMP"/>
    <property type="match status" value="1"/>
</dbReference>
<dbReference type="CDD" id="cd06225">
    <property type="entry name" value="HAMP"/>
    <property type="match status" value="1"/>
</dbReference>
<dbReference type="InterPro" id="IPR004090">
    <property type="entry name" value="Chemotax_Me-accpt_rcpt"/>
</dbReference>
<sequence>DSIAMEIMMDLKYDVDYALREMWEYISGDSSHQREEIIASAEEFDTHVEVLLTLLPEYATEITELAEHHDVIINLIVNASVGLLVHQDEIMDHIAIIFTLHEDIDEDLDTLLAMMDDPMMDLNASLMKMCIAEQMLFVYEYITNQDPETRDEFNASLNLFDTCASNIKIFYAANASIIALVDDIELHHENMSNLAIEPNEGVFDDYDYMQGEIVTINATFEETVADLDAIDQEVDAHITQNKAKAQAAIQTSYIVIVVLIIVAIVLGIAISIPIIRGITRAIDDLVDTSNLIASGDLTKEIQADGNGNDEISKLNNSFSEMITNLRNLISSSQSASINVSNIATELAASSNEVNAASEEIASTTEQVAMTSQSQVKSLTDISNMANEISSLSHEVMSSGDDIRKIMDLIINISDQTNLLALNASIEAGRAGEHGKGFAVVADEVRKLAEESKNSVASSSDKVNEIISRIQRSVELIGNITGDIEGALAGVEETSRAMEGISASTEEQTASLEEVTSTANRLGTLADELKEELEMFKLSKEDINIPNSESTRETVQKKPLIRSPFKK</sequence>
<organism evidence="7">
    <name type="scientific">marine sediment metagenome</name>
    <dbReference type="NCBI Taxonomy" id="412755"/>
    <lineage>
        <taxon>unclassified sequences</taxon>
        <taxon>metagenomes</taxon>
        <taxon>ecological metagenomes</taxon>
    </lineage>
</organism>
<dbReference type="GO" id="GO:0004888">
    <property type="term" value="F:transmembrane signaling receptor activity"/>
    <property type="evidence" value="ECO:0007669"/>
    <property type="project" value="InterPro"/>
</dbReference>
<proteinExistence type="inferred from homology"/>
<comment type="similarity">
    <text evidence="2">Belongs to the methyl-accepting chemotaxis (MCP) protein family.</text>
</comment>
<dbReference type="PANTHER" id="PTHR32089">
    <property type="entry name" value="METHYL-ACCEPTING CHEMOTAXIS PROTEIN MCPB"/>
    <property type="match status" value="1"/>
</dbReference>
<keyword evidence="4" id="KW-1133">Transmembrane helix</keyword>
<evidence type="ECO:0000256" key="1">
    <source>
        <dbReference type="ARBA" id="ARBA00023224"/>
    </source>
</evidence>
<dbReference type="Pfam" id="PF00015">
    <property type="entry name" value="MCPsignal"/>
    <property type="match status" value="1"/>
</dbReference>
<dbReference type="SUPFAM" id="SSF58104">
    <property type="entry name" value="Methyl-accepting chemotaxis protein (MCP) signaling domain"/>
    <property type="match status" value="1"/>
</dbReference>
<dbReference type="PROSITE" id="PS50111">
    <property type="entry name" value="CHEMOTAXIS_TRANSDUC_2"/>
    <property type="match status" value="1"/>
</dbReference>
<keyword evidence="1" id="KW-0807">Transducer</keyword>
<evidence type="ECO:0000259" key="5">
    <source>
        <dbReference type="PROSITE" id="PS50111"/>
    </source>
</evidence>
<evidence type="ECO:0000313" key="7">
    <source>
        <dbReference type="EMBL" id="KKN28067.1"/>
    </source>
</evidence>
<feature type="domain" description="Methyl-accepting transducer" evidence="5">
    <location>
        <begin position="307"/>
        <end position="536"/>
    </location>
</feature>
<evidence type="ECO:0000256" key="2">
    <source>
        <dbReference type="ARBA" id="ARBA00029447"/>
    </source>
</evidence>
<dbReference type="EMBL" id="LAZR01002591">
    <property type="protein sequence ID" value="KKN28067.1"/>
    <property type="molecule type" value="Genomic_DNA"/>
</dbReference>
<dbReference type="Gene3D" id="6.10.340.10">
    <property type="match status" value="1"/>
</dbReference>
<name>A0A0F9PTI4_9ZZZZ</name>
<evidence type="ECO:0000256" key="3">
    <source>
        <dbReference type="SAM" id="MobiDB-lite"/>
    </source>
</evidence>
<accession>A0A0F9PTI4</accession>
<feature type="region of interest" description="Disordered" evidence="3">
    <location>
        <begin position="546"/>
        <end position="566"/>
    </location>
</feature>
<reference evidence="7" key="1">
    <citation type="journal article" date="2015" name="Nature">
        <title>Complex archaea that bridge the gap between prokaryotes and eukaryotes.</title>
        <authorList>
            <person name="Spang A."/>
            <person name="Saw J.H."/>
            <person name="Jorgensen S.L."/>
            <person name="Zaremba-Niedzwiedzka K."/>
            <person name="Martijn J."/>
            <person name="Lind A.E."/>
            <person name="van Eijk R."/>
            <person name="Schleper C."/>
            <person name="Guy L."/>
            <person name="Ettema T.J."/>
        </authorList>
    </citation>
    <scope>NUCLEOTIDE SEQUENCE</scope>
</reference>
<evidence type="ECO:0008006" key="8">
    <source>
        <dbReference type="Google" id="ProtNLM"/>
    </source>
</evidence>